<dbReference type="Gene3D" id="3.20.80.10">
    <property type="entry name" value="Regulatory factor, effector binding domain"/>
    <property type="match status" value="1"/>
</dbReference>
<dbReference type="Proteomes" id="UP000271974">
    <property type="component" value="Unassembled WGS sequence"/>
</dbReference>
<evidence type="ECO:0000313" key="3">
    <source>
        <dbReference type="EMBL" id="RUS72922.1"/>
    </source>
</evidence>
<organism evidence="3 4">
    <name type="scientific">Elysia chlorotica</name>
    <name type="common">Eastern emerald elysia</name>
    <name type="synonym">Sea slug</name>
    <dbReference type="NCBI Taxonomy" id="188477"/>
    <lineage>
        <taxon>Eukaryota</taxon>
        <taxon>Metazoa</taxon>
        <taxon>Spiralia</taxon>
        <taxon>Lophotrochozoa</taxon>
        <taxon>Mollusca</taxon>
        <taxon>Gastropoda</taxon>
        <taxon>Heterobranchia</taxon>
        <taxon>Euthyneura</taxon>
        <taxon>Panpulmonata</taxon>
        <taxon>Sacoglossa</taxon>
        <taxon>Placobranchoidea</taxon>
        <taxon>Plakobranchidae</taxon>
        <taxon>Elysia</taxon>
    </lineage>
</organism>
<dbReference type="GO" id="GO:0005657">
    <property type="term" value="C:replication fork"/>
    <property type="evidence" value="ECO:0007669"/>
    <property type="project" value="TreeGrafter"/>
</dbReference>
<evidence type="ECO:0000256" key="1">
    <source>
        <dbReference type="SAM" id="MobiDB-lite"/>
    </source>
</evidence>
<sequence length="310" mass="34535">MVEFTTFSLLLILITVLVILLLATIITVLIYSGLLQGIEDVGTGKPPVEQLIIAYKFQQGPYHEAGQIFTEAAIIAPENKAIGIYYDDPKKVSPLFLRYAVGSIIAEGKAAVDENMVKQFTERGFKILHLPEVSYAVQTRFPHVTTLSILIGIRKAYPRLEEYIEEHKLCAHPCMEYYDGKYIHFFAPLSKQDEFYVPECTREGASGDADRTQSDAGSFSGSEALHDTEASLNVTQDSVETNTTLDQNESMLESQRDPRIDDDGKVEEVDLKGSETASEKENKGNEKDDDDDVSDDSSSSFEVVKKEKDI</sequence>
<dbReference type="SUPFAM" id="SSF55136">
    <property type="entry name" value="Probable bacterial effector-binding domain"/>
    <property type="match status" value="1"/>
</dbReference>
<dbReference type="OrthoDB" id="2140079at2759"/>
<accession>A0A3S1B075</accession>
<feature type="region of interest" description="Disordered" evidence="1">
    <location>
        <begin position="202"/>
        <end position="310"/>
    </location>
</feature>
<feature type="transmembrane region" description="Helical" evidence="2">
    <location>
        <begin position="6"/>
        <end position="31"/>
    </location>
</feature>
<dbReference type="STRING" id="188477.A0A3S1B075"/>
<dbReference type="GO" id="GO:0000421">
    <property type="term" value="C:autophagosome membrane"/>
    <property type="evidence" value="ECO:0007669"/>
    <property type="project" value="TreeGrafter"/>
</dbReference>
<feature type="compositionally biased region" description="Polar residues" evidence="1">
    <location>
        <begin position="230"/>
        <end position="253"/>
    </location>
</feature>
<reference evidence="3 4" key="1">
    <citation type="submission" date="2019-01" db="EMBL/GenBank/DDBJ databases">
        <title>A draft genome assembly of the solar-powered sea slug Elysia chlorotica.</title>
        <authorList>
            <person name="Cai H."/>
            <person name="Li Q."/>
            <person name="Fang X."/>
            <person name="Li J."/>
            <person name="Curtis N.E."/>
            <person name="Altenburger A."/>
            <person name="Shibata T."/>
            <person name="Feng M."/>
            <person name="Maeda T."/>
            <person name="Schwartz J.A."/>
            <person name="Shigenobu S."/>
            <person name="Lundholm N."/>
            <person name="Nishiyama T."/>
            <person name="Yang H."/>
            <person name="Hasebe M."/>
            <person name="Li S."/>
            <person name="Pierce S.K."/>
            <person name="Wang J."/>
        </authorList>
    </citation>
    <scope>NUCLEOTIDE SEQUENCE [LARGE SCALE GENOMIC DNA]</scope>
    <source>
        <strain evidence="3">EC2010</strain>
        <tissue evidence="3">Whole organism of an adult</tissue>
    </source>
</reference>
<evidence type="ECO:0000313" key="4">
    <source>
        <dbReference type="Proteomes" id="UP000271974"/>
    </source>
</evidence>
<name>A0A3S1B075_ELYCH</name>
<dbReference type="GO" id="GO:0106300">
    <property type="term" value="P:protein-DNA covalent cross-linking repair"/>
    <property type="evidence" value="ECO:0007669"/>
    <property type="project" value="TreeGrafter"/>
</dbReference>
<protein>
    <recommendedName>
        <fullName evidence="5">Testis-expressed sequence 264 protein</fullName>
    </recommendedName>
</protein>
<dbReference type="PANTHER" id="PTHR15949">
    <property type="entry name" value="TESTIS-EXPRESSED PROTEIN 264"/>
    <property type="match status" value="1"/>
</dbReference>
<dbReference type="EMBL" id="RQTK01001000">
    <property type="protein sequence ID" value="RUS72922.1"/>
    <property type="molecule type" value="Genomic_DNA"/>
</dbReference>
<evidence type="ECO:0008006" key="5">
    <source>
        <dbReference type="Google" id="ProtNLM"/>
    </source>
</evidence>
<dbReference type="PANTHER" id="PTHR15949:SF3">
    <property type="entry name" value="TESTIS-EXPRESSED PROTEIN 264"/>
    <property type="match status" value="1"/>
</dbReference>
<keyword evidence="2" id="KW-0472">Membrane</keyword>
<keyword evidence="4" id="KW-1185">Reference proteome</keyword>
<dbReference type="GO" id="GO:0005789">
    <property type="term" value="C:endoplasmic reticulum membrane"/>
    <property type="evidence" value="ECO:0007669"/>
    <property type="project" value="TreeGrafter"/>
</dbReference>
<feature type="compositionally biased region" description="Basic and acidic residues" evidence="1">
    <location>
        <begin position="254"/>
        <end position="286"/>
    </location>
</feature>
<dbReference type="GO" id="GO:0061709">
    <property type="term" value="P:reticulophagy"/>
    <property type="evidence" value="ECO:0007669"/>
    <property type="project" value="TreeGrafter"/>
</dbReference>
<dbReference type="InterPro" id="IPR011256">
    <property type="entry name" value="Reg_factor_effector_dom_sf"/>
</dbReference>
<evidence type="ECO:0000256" key="2">
    <source>
        <dbReference type="SAM" id="Phobius"/>
    </source>
</evidence>
<dbReference type="GO" id="GO:0005634">
    <property type="term" value="C:nucleus"/>
    <property type="evidence" value="ECO:0007669"/>
    <property type="project" value="TreeGrafter"/>
</dbReference>
<comment type="caution">
    <text evidence="3">The sequence shown here is derived from an EMBL/GenBank/DDBJ whole genome shotgun (WGS) entry which is preliminary data.</text>
</comment>
<dbReference type="AlphaFoldDB" id="A0A3S1B075"/>
<proteinExistence type="predicted"/>
<keyword evidence="2" id="KW-0812">Transmembrane</keyword>
<keyword evidence="2" id="KW-1133">Transmembrane helix</keyword>
<gene>
    <name evidence="3" type="ORF">EGW08_019318</name>
</gene>